<sequence length="95" mass="10432">METPPSPPKKSRIGLILLVNLGIMLVLHVGRQLLDSSEGIFLLLFFMSFINGLLFLVALLDGHKRNSLGFLLAAMLIFIIGFGDCATHLKLGNMH</sequence>
<dbReference type="OrthoDB" id="886363at2"/>
<evidence type="ECO:0000313" key="3">
    <source>
        <dbReference type="Proteomes" id="UP000228535"/>
    </source>
</evidence>
<feature type="transmembrane region" description="Helical" evidence="1">
    <location>
        <begin position="40"/>
        <end position="60"/>
    </location>
</feature>
<dbReference type="Proteomes" id="UP000228535">
    <property type="component" value="Unassembled WGS sequence"/>
</dbReference>
<proteinExistence type="predicted"/>
<dbReference type="RefSeq" id="WP_100336464.1">
    <property type="nucleotide sequence ID" value="NZ_PGFA01000001.1"/>
</dbReference>
<dbReference type="EMBL" id="PGFA01000001">
    <property type="protein sequence ID" value="PJJ60836.1"/>
    <property type="molecule type" value="Genomic_DNA"/>
</dbReference>
<keyword evidence="3" id="KW-1185">Reference proteome</keyword>
<comment type="caution">
    <text evidence="2">The sequence shown here is derived from an EMBL/GenBank/DDBJ whole genome shotgun (WGS) entry which is preliminary data.</text>
</comment>
<feature type="transmembrane region" description="Helical" evidence="1">
    <location>
        <begin position="12"/>
        <end position="34"/>
    </location>
</feature>
<keyword evidence="1" id="KW-0472">Membrane</keyword>
<organism evidence="2 3">
    <name type="scientific">Hymenobacter chitinivorans DSM 11115</name>
    <dbReference type="NCBI Taxonomy" id="1121954"/>
    <lineage>
        <taxon>Bacteria</taxon>
        <taxon>Pseudomonadati</taxon>
        <taxon>Bacteroidota</taxon>
        <taxon>Cytophagia</taxon>
        <taxon>Cytophagales</taxon>
        <taxon>Hymenobacteraceae</taxon>
        <taxon>Hymenobacter</taxon>
    </lineage>
</organism>
<keyword evidence="1" id="KW-1133">Transmembrane helix</keyword>
<dbReference type="AlphaFoldDB" id="A0A2M9BSB1"/>
<evidence type="ECO:0000256" key="1">
    <source>
        <dbReference type="SAM" id="Phobius"/>
    </source>
</evidence>
<reference evidence="2 3" key="1">
    <citation type="submission" date="2017-11" db="EMBL/GenBank/DDBJ databases">
        <title>Genomic Encyclopedia of Archaeal and Bacterial Type Strains, Phase II (KMG-II): From Individual Species to Whole Genera.</title>
        <authorList>
            <person name="Goeker M."/>
        </authorList>
    </citation>
    <scope>NUCLEOTIDE SEQUENCE [LARGE SCALE GENOMIC DNA]</scope>
    <source>
        <strain evidence="2 3">DSM 11115</strain>
    </source>
</reference>
<protein>
    <submittedName>
        <fullName evidence="2">Uncharacterized protein</fullName>
    </submittedName>
</protein>
<feature type="transmembrane region" description="Helical" evidence="1">
    <location>
        <begin position="67"/>
        <end position="89"/>
    </location>
</feature>
<accession>A0A2M9BSB1</accession>
<name>A0A2M9BSB1_9BACT</name>
<gene>
    <name evidence="2" type="ORF">CLV45_2269</name>
</gene>
<evidence type="ECO:0000313" key="2">
    <source>
        <dbReference type="EMBL" id="PJJ60836.1"/>
    </source>
</evidence>
<keyword evidence="1" id="KW-0812">Transmembrane</keyword>